<feature type="domain" description="ABC-2 type transporter transmembrane" evidence="6">
    <location>
        <begin position="19"/>
        <end position="212"/>
    </location>
</feature>
<dbReference type="GO" id="GO:0016020">
    <property type="term" value="C:membrane"/>
    <property type="evidence" value="ECO:0007669"/>
    <property type="project" value="UniProtKB-SubCell"/>
</dbReference>
<feature type="transmembrane region" description="Helical" evidence="5">
    <location>
        <begin position="134"/>
        <end position="161"/>
    </location>
</feature>
<dbReference type="RefSeq" id="WP_106189039.1">
    <property type="nucleotide sequence ID" value="NZ_PVTF01000006.1"/>
</dbReference>
<reference evidence="7 8" key="1">
    <citation type="submission" date="2018-03" db="EMBL/GenBank/DDBJ databases">
        <title>Genomic Encyclopedia of Archaeal and Bacterial Type Strains, Phase II (KMG-II): from individual species to whole genera.</title>
        <authorList>
            <person name="Goeker M."/>
        </authorList>
    </citation>
    <scope>NUCLEOTIDE SEQUENCE [LARGE SCALE GENOMIC DNA]</scope>
    <source>
        <strain evidence="7 8">DSM 44720</strain>
    </source>
</reference>
<gene>
    <name evidence="7" type="ORF">CLV43_106226</name>
</gene>
<keyword evidence="8" id="KW-1185">Reference proteome</keyword>
<accession>A0A2T0T492</accession>
<evidence type="ECO:0000256" key="5">
    <source>
        <dbReference type="SAM" id="Phobius"/>
    </source>
</evidence>
<dbReference type="OrthoDB" id="9255971at2"/>
<evidence type="ECO:0000313" key="8">
    <source>
        <dbReference type="Proteomes" id="UP000239494"/>
    </source>
</evidence>
<dbReference type="GO" id="GO:0140359">
    <property type="term" value="F:ABC-type transporter activity"/>
    <property type="evidence" value="ECO:0007669"/>
    <property type="project" value="InterPro"/>
</dbReference>
<comment type="caution">
    <text evidence="7">The sequence shown here is derived from an EMBL/GenBank/DDBJ whole genome shotgun (WGS) entry which is preliminary data.</text>
</comment>
<evidence type="ECO:0000256" key="3">
    <source>
        <dbReference type="ARBA" id="ARBA00022989"/>
    </source>
</evidence>
<evidence type="ECO:0000313" key="7">
    <source>
        <dbReference type="EMBL" id="PRY40490.1"/>
    </source>
</evidence>
<evidence type="ECO:0000259" key="6">
    <source>
        <dbReference type="Pfam" id="PF01061"/>
    </source>
</evidence>
<organism evidence="7 8">
    <name type="scientific">Umezawaea tangerina</name>
    <dbReference type="NCBI Taxonomy" id="84725"/>
    <lineage>
        <taxon>Bacteria</taxon>
        <taxon>Bacillati</taxon>
        <taxon>Actinomycetota</taxon>
        <taxon>Actinomycetes</taxon>
        <taxon>Pseudonocardiales</taxon>
        <taxon>Pseudonocardiaceae</taxon>
        <taxon>Umezawaea</taxon>
    </lineage>
</organism>
<evidence type="ECO:0000256" key="2">
    <source>
        <dbReference type="ARBA" id="ARBA00022692"/>
    </source>
</evidence>
<dbReference type="PANTHER" id="PTHR43229">
    <property type="entry name" value="NODULATION PROTEIN J"/>
    <property type="match status" value="1"/>
</dbReference>
<dbReference type="PANTHER" id="PTHR43229:SF6">
    <property type="entry name" value="ABC-TYPE MULTIDRUG TRANSPORT SYSTEM, PERMEASE COMPONENT"/>
    <property type="match status" value="1"/>
</dbReference>
<comment type="subcellular location">
    <subcellularLocation>
        <location evidence="1">Membrane</location>
        <topology evidence="1">Multi-pass membrane protein</topology>
    </subcellularLocation>
</comment>
<proteinExistence type="predicted"/>
<feature type="transmembrane region" description="Helical" evidence="5">
    <location>
        <begin position="21"/>
        <end position="41"/>
    </location>
</feature>
<keyword evidence="3 5" id="KW-1133">Transmembrane helix</keyword>
<evidence type="ECO:0000256" key="4">
    <source>
        <dbReference type="ARBA" id="ARBA00023136"/>
    </source>
</evidence>
<dbReference type="Pfam" id="PF01061">
    <property type="entry name" value="ABC2_membrane"/>
    <property type="match status" value="1"/>
</dbReference>
<evidence type="ECO:0000256" key="1">
    <source>
        <dbReference type="ARBA" id="ARBA00004141"/>
    </source>
</evidence>
<name>A0A2T0T492_9PSEU</name>
<dbReference type="AlphaFoldDB" id="A0A2T0T492"/>
<keyword evidence="4 5" id="KW-0472">Membrane</keyword>
<protein>
    <submittedName>
        <fullName evidence="7">ABC-2 type transport system permease protein</fullName>
    </submittedName>
</protein>
<dbReference type="InterPro" id="IPR051784">
    <property type="entry name" value="Nod_factor_ABC_transporter"/>
</dbReference>
<feature type="transmembrane region" description="Helical" evidence="5">
    <location>
        <begin position="173"/>
        <end position="192"/>
    </location>
</feature>
<feature type="transmembrane region" description="Helical" evidence="5">
    <location>
        <begin position="221"/>
        <end position="243"/>
    </location>
</feature>
<feature type="transmembrane region" description="Helical" evidence="5">
    <location>
        <begin position="47"/>
        <end position="71"/>
    </location>
</feature>
<dbReference type="EMBL" id="PVTF01000006">
    <property type="protein sequence ID" value="PRY40490.1"/>
    <property type="molecule type" value="Genomic_DNA"/>
</dbReference>
<dbReference type="InterPro" id="IPR013525">
    <property type="entry name" value="ABC2_TM"/>
</dbReference>
<sequence length="258" mass="26790">MRVLLASLRLQLQLALRSAEVLQACLMAPLLAVVFLSVASLGGDAGLVAFAPSAIVAPALMALWTSALFTAGQSITEDRALGVFESVVASPAPLPVVLLGRMCAVTAVGLIAFASSWLTSGLVFGHWVVVEHPLVLPVALVATGLATATTAGLLAPLFLLTPSARTVQNTLTYPFYLLGGVLVPVTDLPEWLRPLGRAVFLSWSADLLRDTLLPAPPADPWARLGVVLALGGVASLIGTTLLLRVLHVVRSSGSLSHT</sequence>
<keyword evidence="2 5" id="KW-0812">Transmembrane</keyword>
<dbReference type="Proteomes" id="UP000239494">
    <property type="component" value="Unassembled WGS sequence"/>
</dbReference>